<feature type="domain" description="ABC transmembrane type-1" evidence="7">
    <location>
        <begin position="69"/>
        <end position="251"/>
    </location>
</feature>
<dbReference type="RefSeq" id="WP_378266040.1">
    <property type="nucleotide sequence ID" value="NZ_JBHUKR010000007.1"/>
</dbReference>
<dbReference type="PANTHER" id="PTHR30177">
    <property type="entry name" value="GLYCINE BETAINE/L-PROLINE TRANSPORT SYSTEM PERMEASE PROTEIN PROW"/>
    <property type="match status" value="1"/>
</dbReference>
<reference evidence="9" key="1">
    <citation type="journal article" date="2019" name="Int. J. Syst. Evol. Microbiol.">
        <title>The Global Catalogue of Microorganisms (GCM) 10K type strain sequencing project: providing services to taxonomists for standard genome sequencing and annotation.</title>
        <authorList>
            <consortium name="The Broad Institute Genomics Platform"/>
            <consortium name="The Broad Institute Genome Sequencing Center for Infectious Disease"/>
            <person name="Wu L."/>
            <person name="Ma J."/>
        </authorList>
    </citation>
    <scope>NUCLEOTIDE SEQUENCE [LARGE SCALE GENOMIC DNA]</scope>
    <source>
        <strain evidence="9">CGMCC 4.7645</strain>
    </source>
</reference>
<feature type="transmembrane region" description="Helical" evidence="6">
    <location>
        <begin position="186"/>
        <end position="212"/>
    </location>
</feature>
<dbReference type="InterPro" id="IPR051204">
    <property type="entry name" value="ABC_transp_perm/SBD"/>
</dbReference>
<feature type="transmembrane region" description="Helical" evidence="6">
    <location>
        <begin position="69"/>
        <end position="93"/>
    </location>
</feature>
<evidence type="ECO:0000256" key="2">
    <source>
        <dbReference type="ARBA" id="ARBA00022448"/>
    </source>
</evidence>
<dbReference type="PROSITE" id="PS50928">
    <property type="entry name" value="ABC_TM1"/>
    <property type="match status" value="1"/>
</dbReference>
<evidence type="ECO:0000256" key="3">
    <source>
        <dbReference type="ARBA" id="ARBA00022692"/>
    </source>
</evidence>
<dbReference type="InterPro" id="IPR035906">
    <property type="entry name" value="MetI-like_sf"/>
</dbReference>
<organism evidence="8 9">
    <name type="scientific">Amycolatopsis pigmentata</name>
    <dbReference type="NCBI Taxonomy" id="450801"/>
    <lineage>
        <taxon>Bacteria</taxon>
        <taxon>Bacillati</taxon>
        <taxon>Actinomycetota</taxon>
        <taxon>Actinomycetes</taxon>
        <taxon>Pseudonocardiales</taxon>
        <taxon>Pseudonocardiaceae</taxon>
        <taxon>Amycolatopsis</taxon>
    </lineage>
</organism>
<dbReference type="SUPFAM" id="SSF161098">
    <property type="entry name" value="MetI-like"/>
    <property type="match status" value="1"/>
</dbReference>
<evidence type="ECO:0000256" key="5">
    <source>
        <dbReference type="ARBA" id="ARBA00023136"/>
    </source>
</evidence>
<evidence type="ECO:0000313" key="8">
    <source>
        <dbReference type="EMBL" id="MFD2418076.1"/>
    </source>
</evidence>
<evidence type="ECO:0000259" key="7">
    <source>
        <dbReference type="PROSITE" id="PS50928"/>
    </source>
</evidence>
<comment type="subcellular location">
    <subcellularLocation>
        <location evidence="6">Cell membrane</location>
        <topology evidence="6">Multi-pass membrane protein</topology>
    </subcellularLocation>
    <subcellularLocation>
        <location evidence="1">Membrane</location>
        <topology evidence="1">Multi-pass membrane protein</topology>
    </subcellularLocation>
</comment>
<dbReference type="Gene3D" id="1.10.3720.10">
    <property type="entry name" value="MetI-like"/>
    <property type="match status" value="1"/>
</dbReference>
<dbReference type="InterPro" id="IPR000515">
    <property type="entry name" value="MetI-like"/>
</dbReference>
<evidence type="ECO:0000256" key="6">
    <source>
        <dbReference type="RuleBase" id="RU363032"/>
    </source>
</evidence>
<feature type="transmembrane region" description="Helical" evidence="6">
    <location>
        <begin position="232"/>
        <end position="254"/>
    </location>
</feature>
<accession>A0ABW5FVY9</accession>
<evidence type="ECO:0000256" key="4">
    <source>
        <dbReference type="ARBA" id="ARBA00022989"/>
    </source>
</evidence>
<dbReference type="Proteomes" id="UP001597417">
    <property type="component" value="Unassembled WGS sequence"/>
</dbReference>
<dbReference type="CDD" id="cd06261">
    <property type="entry name" value="TM_PBP2"/>
    <property type="match status" value="1"/>
</dbReference>
<keyword evidence="2 6" id="KW-0813">Transport</keyword>
<proteinExistence type="inferred from homology"/>
<comment type="similarity">
    <text evidence="6">Belongs to the binding-protein-dependent transport system permease family.</text>
</comment>
<evidence type="ECO:0000313" key="9">
    <source>
        <dbReference type="Proteomes" id="UP001597417"/>
    </source>
</evidence>
<feature type="transmembrane region" description="Helical" evidence="6">
    <location>
        <begin position="29"/>
        <end position="49"/>
    </location>
</feature>
<feature type="transmembrane region" description="Helical" evidence="6">
    <location>
        <begin position="134"/>
        <end position="154"/>
    </location>
</feature>
<gene>
    <name evidence="8" type="ORF">ACFSXZ_17270</name>
</gene>
<comment type="caution">
    <text evidence="8">The sequence shown here is derived from an EMBL/GenBank/DDBJ whole genome shotgun (WGS) entry which is preliminary data.</text>
</comment>
<keyword evidence="9" id="KW-1185">Reference proteome</keyword>
<feature type="transmembrane region" description="Helical" evidence="6">
    <location>
        <begin position="105"/>
        <end position="128"/>
    </location>
</feature>
<sequence>MSTATSGTSAASSGLSTGSGVRRADRARLVVQPAAVILIVGAVLIWALTRHNDATEAQTLNWPTLLSGTWQHLLITVAVAAIVVAAAVPLGMILTRSWARPVAPVFLTIANIGQAAPALGMIVLFFLWTNWEGFWCAVLPIAFYSLLPVLRNTIVGIDSVDRSLIEAARGIGMSSSGVLFRIEMPLALPLILAGLRTSLVLAVGTATLAFFVNGGGLGELIDTGYKLNRVPVLVTGAVLAVGLALLVDWVGAVLERFFGPRGLS</sequence>
<dbReference type="Pfam" id="PF00528">
    <property type="entry name" value="BPD_transp_1"/>
    <property type="match status" value="1"/>
</dbReference>
<protein>
    <submittedName>
        <fullName evidence="8">ABC transporter permease</fullName>
    </submittedName>
</protein>
<dbReference type="PANTHER" id="PTHR30177:SF4">
    <property type="entry name" value="OSMOPROTECTANT IMPORT PERMEASE PROTEIN OSMW"/>
    <property type="match status" value="1"/>
</dbReference>
<evidence type="ECO:0000256" key="1">
    <source>
        <dbReference type="ARBA" id="ARBA00004141"/>
    </source>
</evidence>
<dbReference type="EMBL" id="JBHUKR010000007">
    <property type="protein sequence ID" value="MFD2418076.1"/>
    <property type="molecule type" value="Genomic_DNA"/>
</dbReference>
<keyword evidence="5 6" id="KW-0472">Membrane</keyword>
<name>A0ABW5FVY9_9PSEU</name>
<keyword evidence="3 6" id="KW-0812">Transmembrane</keyword>
<keyword evidence="4 6" id="KW-1133">Transmembrane helix</keyword>